<dbReference type="eggNOG" id="KOG3659">
    <property type="taxonomic scope" value="Eukaryota"/>
</dbReference>
<feature type="transmembrane region" description="Helical" evidence="7">
    <location>
        <begin position="234"/>
        <end position="252"/>
    </location>
</feature>
<comment type="caution">
    <text evidence="8">The sequence shown here is derived from an EMBL/GenBank/DDBJ whole genome shotgun (WGS) entry which is preliminary data.</text>
</comment>
<keyword evidence="3 7" id="KW-0812">Transmembrane</keyword>
<keyword evidence="2" id="KW-0813">Transport</keyword>
<dbReference type="PROSITE" id="PS50267">
    <property type="entry name" value="NA_NEUROTRAN_SYMP_3"/>
    <property type="match status" value="1"/>
</dbReference>
<gene>
    <name evidence="8" type="ORF">THAOC_22149</name>
</gene>
<evidence type="ECO:0000256" key="2">
    <source>
        <dbReference type="ARBA" id="ARBA00022448"/>
    </source>
</evidence>
<dbReference type="EMBL" id="AGNL01027065">
    <property type="protein sequence ID" value="EJK57777.1"/>
    <property type="molecule type" value="Genomic_DNA"/>
</dbReference>
<dbReference type="Proteomes" id="UP000266841">
    <property type="component" value="Unassembled WGS sequence"/>
</dbReference>
<dbReference type="AlphaFoldDB" id="K0SGX7"/>
<dbReference type="CDD" id="cd10324">
    <property type="entry name" value="SLC6sbd"/>
    <property type="match status" value="1"/>
</dbReference>
<accession>K0SGX7</accession>
<feature type="transmembrane region" description="Helical" evidence="7">
    <location>
        <begin position="120"/>
        <end position="140"/>
    </location>
</feature>
<keyword evidence="9" id="KW-1185">Reference proteome</keyword>
<keyword evidence="5 7" id="KW-0472">Membrane</keyword>
<dbReference type="InterPro" id="IPR037272">
    <property type="entry name" value="SNS_sf"/>
</dbReference>
<dbReference type="PANTHER" id="PTHR11616">
    <property type="entry name" value="SODIUM/CHLORIDE DEPENDENT TRANSPORTER"/>
    <property type="match status" value="1"/>
</dbReference>
<dbReference type="GO" id="GO:0005886">
    <property type="term" value="C:plasma membrane"/>
    <property type="evidence" value="ECO:0007669"/>
    <property type="project" value="TreeGrafter"/>
</dbReference>
<feature type="transmembrane region" description="Helical" evidence="7">
    <location>
        <begin position="259"/>
        <end position="277"/>
    </location>
</feature>
<feature type="transmembrane region" description="Helical" evidence="7">
    <location>
        <begin position="342"/>
        <end position="367"/>
    </location>
</feature>
<dbReference type="InterPro" id="IPR000175">
    <property type="entry name" value="Na/ntran_symport"/>
</dbReference>
<dbReference type="SUPFAM" id="SSF161070">
    <property type="entry name" value="SNF-like"/>
    <property type="match status" value="1"/>
</dbReference>
<evidence type="ECO:0000313" key="8">
    <source>
        <dbReference type="EMBL" id="EJK57777.1"/>
    </source>
</evidence>
<evidence type="ECO:0000256" key="5">
    <source>
        <dbReference type="ARBA" id="ARBA00023136"/>
    </source>
</evidence>
<evidence type="ECO:0000313" key="9">
    <source>
        <dbReference type="Proteomes" id="UP000266841"/>
    </source>
</evidence>
<reference evidence="8 9" key="1">
    <citation type="journal article" date="2012" name="Genome Biol.">
        <title>Genome and low-iron response of an oceanic diatom adapted to chronic iron limitation.</title>
        <authorList>
            <person name="Lommer M."/>
            <person name="Specht M."/>
            <person name="Roy A.S."/>
            <person name="Kraemer L."/>
            <person name="Andreson R."/>
            <person name="Gutowska M.A."/>
            <person name="Wolf J."/>
            <person name="Bergner S.V."/>
            <person name="Schilhabel M.B."/>
            <person name="Klostermeier U.C."/>
            <person name="Beiko R.G."/>
            <person name="Rosenstiel P."/>
            <person name="Hippler M."/>
            <person name="Laroche J."/>
        </authorList>
    </citation>
    <scope>NUCLEOTIDE SEQUENCE [LARGE SCALE GENOMIC DNA]</scope>
    <source>
        <strain evidence="8 9">CCMP1005</strain>
    </source>
</reference>
<feature type="transmembrane region" description="Helical" evidence="7">
    <location>
        <begin position="406"/>
        <end position="424"/>
    </location>
</feature>
<name>K0SGX7_THAOC</name>
<evidence type="ECO:0000256" key="3">
    <source>
        <dbReference type="ARBA" id="ARBA00022692"/>
    </source>
</evidence>
<sequence>MGVSGSGLGTLLALIFVGPVIYGARYLYNEFVTHSHGKSNVEEVDGKENLSGRAYLFALLTIRCCRSDMPSVSITLSRRVFGVCPGPPTRESKISRETLGIGNVWRFPYVIASNGGSAALFAYMICAIFVAWPLFIYELILGQHTRLTFMKTWEYIHPRWLSFGWAQFLLLFIAQSYFSIIIMYTLPYIAGSCQDPLPWTDGTDAQTYWTRDILNSFDSLDEKGPGPGPIQPTLAISLVVFWLITFFSVAFGKNILAQITYVTVTLPVILMVILVIVSTQQPGAREGIDFYIGKFEWSELGDLSVWATALSQILFSLSPGFGTAITYSSFVGRKEDVYRTGLIVAFCNSAFSILAGFSIFSIVGYMAHQEGVPVEEVATRSGTGLAFITIAEAMTLFGDGANAMSVLFYVMLLTLGLDSSYAWTETLVSSVDEFLQGRGYKVQTWRITLGLSVIMFLFGLVFTTRMGNEILDAVSRDPYGDYPRSLLAWGWTLLAICLATTLLTIWKCGASTMPAIEEDPRFDEVLGKVSNDEVEENVEVEIEEERKDPEDPDQDVGVREKSEGAAPQECAKVY</sequence>
<keyword evidence="4 7" id="KW-1133">Transmembrane helix</keyword>
<feature type="compositionally biased region" description="Acidic residues" evidence="6">
    <location>
        <begin position="533"/>
        <end position="543"/>
    </location>
</feature>
<dbReference type="Pfam" id="PF00209">
    <property type="entry name" value="SNF"/>
    <property type="match status" value="2"/>
</dbReference>
<feature type="transmembrane region" description="Helical" evidence="7">
    <location>
        <begin position="160"/>
        <end position="186"/>
    </location>
</feature>
<protein>
    <recommendedName>
        <fullName evidence="10">Transporter</fullName>
    </recommendedName>
</protein>
<dbReference type="PRINTS" id="PR00176">
    <property type="entry name" value="NANEUSMPORT"/>
</dbReference>
<evidence type="ECO:0000256" key="1">
    <source>
        <dbReference type="ARBA" id="ARBA00004141"/>
    </source>
</evidence>
<evidence type="ECO:0000256" key="6">
    <source>
        <dbReference type="SAM" id="MobiDB-lite"/>
    </source>
</evidence>
<dbReference type="PANTHER" id="PTHR11616:SF240">
    <property type="entry name" value="BLOATED TUBULES, ISOFORM B-RELATED"/>
    <property type="match status" value="1"/>
</dbReference>
<feature type="region of interest" description="Disordered" evidence="6">
    <location>
        <begin position="533"/>
        <end position="574"/>
    </location>
</feature>
<feature type="transmembrane region" description="Helical" evidence="7">
    <location>
        <begin position="305"/>
        <end position="330"/>
    </location>
</feature>
<evidence type="ECO:0008006" key="10">
    <source>
        <dbReference type="Google" id="ProtNLM"/>
    </source>
</evidence>
<evidence type="ECO:0000256" key="7">
    <source>
        <dbReference type="SAM" id="Phobius"/>
    </source>
</evidence>
<dbReference type="OMA" id="DYQMFLR"/>
<dbReference type="GO" id="GO:0035725">
    <property type="term" value="P:sodium ion transmembrane transport"/>
    <property type="evidence" value="ECO:0007669"/>
    <property type="project" value="TreeGrafter"/>
</dbReference>
<feature type="transmembrane region" description="Helical" evidence="7">
    <location>
        <begin position="486"/>
        <end position="506"/>
    </location>
</feature>
<proteinExistence type="predicted"/>
<evidence type="ECO:0000256" key="4">
    <source>
        <dbReference type="ARBA" id="ARBA00022989"/>
    </source>
</evidence>
<organism evidence="8 9">
    <name type="scientific">Thalassiosira oceanica</name>
    <name type="common">Marine diatom</name>
    <dbReference type="NCBI Taxonomy" id="159749"/>
    <lineage>
        <taxon>Eukaryota</taxon>
        <taxon>Sar</taxon>
        <taxon>Stramenopiles</taxon>
        <taxon>Ochrophyta</taxon>
        <taxon>Bacillariophyta</taxon>
        <taxon>Coscinodiscophyceae</taxon>
        <taxon>Thalassiosirophycidae</taxon>
        <taxon>Thalassiosirales</taxon>
        <taxon>Thalassiosiraceae</taxon>
        <taxon>Thalassiosira</taxon>
    </lineage>
</organism>
<feature type="transmembrane region" description="Helical" evidence="7">
    <location>
        <begin position="445"/>
        <end position="466"/>
    </location>
</feature>
<comment type="subcellular location">
    <subcellularLocation>
        <location evidence="1">Membrane</location>
        <topology evidence="1">Multi-pass membrane protein</topology>
    </subcellularLocation>
</comment>
<dbReference type="OrthoDB" id="6581954at2759"/>
<dbReference type="NCBIfam" id="NF037979">
    <property type="entry name" value="Na_transp"/>
    <property type="match status" value="1"/>
</dbReference>